<dbReference type="GO" id="GO:0006526">
    <property type="term" value="P:L-arginine biosynthetic process"/>
    <property type="evidence" value="ECO:0007669"/>
    <property type="project" value="InterPro"/>
</dbReference>
<proteinExistence type="predicted"/>
<dbReference type="AlphaFoldDB" id="A0A382YTF7"/>
<dbReference type="GO" id="GO:0004055">
    <property type="term" value="F:argininosuccinate synthase activity"/>
    <property type="evidence" value="ECO:0007669"/>
    <property type="project" value="InterPro"/>
</dbReference>
<dbReference type="Pfam" id="PF00764">
    <property type="entry name" value="Arginosuc_synth"/>
    <property type="match status" value="1"/>
</dbReference>
<keyword evidence="1" id="KW-0436">Ligase</keyword>
<keyword evidence="2" id="KW-0547">Nucleotide-binding</keyword>
<dbReference type="GO" id="GO:0005524">
    <property type="term" value="F:ATP binding"/>
    <property type="evidence" value="ECO:0007669"/>
    <property type="project" value="UniProtKB-KW"/>
</dbReference>
<evidence type="ECO:0000259" key="4">
    <source>
        <dbReference type="Pfam" id="PF00764"/>
    </source>
</evidence>
<evidence type="ECO:0000256" key="1">
    <source>
        <dbReference type="ARBA" id="ARBA00022598"/>
    </source>
</evidence>
<dbReference type="Gene3D" id="3.40.50.620">
    <property type="entry name" value="HUPs"/>
    <property type="match status" value="1"/>
</dbReference>
<dbReference type="PROSITE" id="PS00564">
    <property type="entry name" value="ARGININOSUCCIN_SYN_1"/>
    <property type="match status" value="1"/>
</dbReference>
<dbReference type="EMBL" id="UINC01178126">
    <property type="protein sequence ID" value="SVD86115.1"/>
    <property type="molecule type" value="Genomic_DNA"/>
</dbReference>
<accession>A0A382YTF7</accession>
<dbReference type="GO" id="GO:0000050">
    <property type="term" value="P:urea cycle"/>
    <property type="evidence" value="ECO:0007669"/>
    <property type="project" value="TreeGrafter"/>
</dbReference>
<evidence type="ECO:0000256" key="3">
    <source>
        <dbReference type="ARBA" id="ARBA00022840"/>
    </source>
</evidence>
<dbReference type="PANTHER" id="PTHR11587">
    <property type="entry name" value="ARGININOSUCCINATE SYNTHASE"/>
    <property type="match status" value="1"/>
</dbReference>
<keyword evidence="3" id="KW-0067">ATP-binding</keyword>
<dbReference type="InterPro" id="IPR018223">
    <property type="entry name" value="Arginosuc_synth_CS"/>
</dbReference>
<protein>
    <recommendedName>
        <fullName evidence="4">Arginosuccinate synthase-like N-terminal domain-containing protein</fullName>
    </recommendedName>
</protein>
<dbReference type="GO" id="GO:0005737">
    <property type="term" value="C:cytoplasm"/>
    <property type="evidence" value="ECO:0007669"/>
    <property type="project" value="TreeGrafter"/>
</dbReference>
<dbReference type="SUPFAM" id="SSF52402">
    <property type="entry name" value="Adenine nucleotide alpha hydrolases-like"/>
    <property type="match status" value="1"/>
</dbReference>
<dbReference type="InterPro" id="IPR014729">
    <property type="entry name" value="Rossmann-like_a/b/a_fold"/>
</dbReference>
<feature type="domain" description="Arginosuccinate synthase-like N-terminal" evidence="4">
    <location>
        <begin position="12"/>
        <end position="74"/>
    </location>
</feature>
<sequence>MTKDSDRPIKKSVLAYSGGLDTSIILRWLQEQYGCEVVTFTADLGQGEELGSVRTKVQAMGVTEIFIEDLREEF</sequence>
<feature type="non-terminal residue" evidence="5">
    <location>
        <position position="74"/>
    </location>
</feature>
<name>A0A382YTF7_9ZZZZ</name>
<evidence type="ECO:0000313" key="5">
    <source>
        <dbReference type="EMBL" id="SVD86115.1"/>
    </source>
</evidence>
<organism evidence="5">
    <name type="scientific">marine metagenome</name>
    <dbReference type="NCBI Taxonomy" id="408172"/>
    <lineage>
        <taxon>unclassified sequences</taxon>
        <taxon>metagenomes</taxon>
        <taxon>ecological metagenomes</taxon>
    </lineage>
</organism>
<dbReference type="InterPro" id="IPR048267">
    <property type="entry name" value="Arginosuc_syn_N"/>
</dbReference>
<reference evidence="5" key="1">
    <citation type="submission" date="2018-05" db="EMBL/GenBank/DDBJ databases">
        <authorList>
            <person name="Lanie J.A."/>
            <person name="Ng W.-L."/>
            <person name="Kazmierczak K.M."/>
            <person name="Andrzejewski T.M."/>
            <person name="Davidsen T.M."/>
            <person name="Wayne K.J."/>
            <person name="Tettelin H."/>
            <person name="Glass J.I."/>
            <person name="Rusch D."/>
            <person name="Podicherti R."/>
            <person name="Tsui H.-C.T."/>
            <person name="Winkler M.E."/>
        </authorList>
    </citation>
    <scope>NUCLEOTIDE SEQUENCE</scope>
</reference>
<dbReference type="PANTHER" id="PTHR11587:SF2">
    <property type="entry name" value="ARGININOSUCCINATE SYNTHASE"/>
    <property type="match status" value="1"/>
</dbReference>
<dbReference type="InterPro" id="IPR001518">
    <property type="entry name" value="Arginosuc_synth"/>
</dbReference>
<dbReference type="GO" id="GO:0000053">
    <property type="term" value="P:argininosuccinate metabolic process"/>
    <property type="evidence" value="ECO:0007669"/>
    <property type="project" value="TreeGrafter"/>
</dbReference>
<evidence type="ECO:0000256" key="2">
    <source>
        <dbReference type="ARBA" id="ARBA00022741"/>
    </source>
</evidence>
<gene>
    <name evidence="5" type="ORF">METZ01_LOCUS438969</name>
</gene>